<organism evidence="1 2">
    <name type="scientific">Enterococcus faecalis TX4248</name>
    <dbReference type="NCBI Taxonomy" id="749495"/>
    <lineage>
        <taxon>Bacteria</taxon>
        <taxon>Bacillati</taxon>
        <taxon>Bacillota</taxon>
        <taxon>Bacilli</taxon>
        <taxon>Lactobacillales</taxon>
        <taxon>Enterococcaceae</taxon>
        <taxon>Enterococcus</taxon>
    </lineage>
</organism>
<gene>
    <name evidence="1" type="ORF">HMPREF9498_02066</name>
</gene>
<dbReference type="EMBL" id="AEBR01000067">
    <property type="protein sequence ID" value="EFM82339.1"/>
    <property type="molecule type" value="Genomic_DNA"/>
</dbReference>
<comment type="caution">
    <text evidence="1">The sequence shown here is derived from an EMBL/GenBank/DDBJ whole genome shotgun (WGS) entry which is preliminary data.</text>
</comment>
<protein>
    <submittedName>
        <fullName evidence="1">Uncharacterized protein</fullName>
    </submittedName>
</protein>
<evidence type="ECO:0000313" key="2">
    <source>
        <dbReference type="Proteomes" id="UP000004846"/>
    </source>
</evidence>
<accession>A0A125W4N1</accession>
<proteinExistence type="predicted"/>
<dbReference type="HOGENOM" id="CLU_198891_0_0_9"/>
<name>A0A125W4N1_ENTFL</name>
<evidence type="ECO:0000313" key="1">
    <source>
        <dbReference type="EMBL" id="EFM82339.1"/>
    </source>
</evidence>
<reference evidence="1 2" key="1">
    <citation type="submission" date="2010-07" db="EMBL/GenBank/DDBJ databases">
        <authorList>
            <person name="Sid Ahmed O."/>
        </authorList>
    </citation>
    <scope>NUCLEOTIDE SEQUENCE [LARGE SCALE GENOMIC DNA]</scope>
    <source>
        <strain evidence="1 2">TX4248</strain>
    </source>
</reference>
<dbReference type="Proteomes" id="UP000004846">
    <property type="component" value="Unassembled WGS sequence"/>
</dbReference>
<dbReference type="RefSeq" id="WP_002402362.1">
    <property type="nucleotide sequence ID" value="NZ_GL454464.1"/>
</dbReference>
<sequence>MNKQVIVLSEADIQSIINGRRVTKKVNDEQVVIRQSYVKDLVAPVTIDRYNVKDEVLEKQLRDIRSIAQNPFMEGYR</sequence>
<dbReference type="AlphaFoldDB" id="A0A125W4N1"/>